<dbReference type="AlphaFoldDB" id="A0A7T7I0S1"/>
<keyword evidence="5" id="KW-0560">Oxidoreductase</keyword>
<dbReference type="Gene3D" id="3.30.465.10">
    <property type="match status" value="1"/>
</dbReference>
<sequence>MSGVGGVSEVIAGQIVRRGDADYDSTWSAMLWNGLKPERFPDLIVRVASDRDIQAAVRLARSEGLRVAIRSHGHSWCGSPLRDGGMLIDLSALNACEIDPAARTATVQPALTGREFVAALAPHGLAFPAGHCGPVALSGYLLSGGLGWNSGLLGPAAAGVRAVEVVTADGDALTCSRSENPDLFWAARGAGPGFFAVATRFHVTLHDLPAAVAETTYTFPLSEVEAVTRWATEAAQRLPANVEASFMLSTASPDISAASPRPKVISFTGTAFARTRDEAVRCLEPLRACPFAERALFRQTDGPKTFEDLYGTSSGFWPQAHRNAVDTLWSDTGYETLMPILAAALARAPSEQSLILAPLWPASRDRSLSEDMAFSVLGETYVAPFAIWDDPAADSANTRWLRDTMRAVEPYGTGHYIAEADLTADASRARRSYAPEDWERLQALKATYDPANVFHTYLTP</sequence>
<organism evidence="7 8">
    <name type="scientific">Streptomyces liliifuscus</name>
    <dbReference type="NCBI Taxonomy" id="2797636"/>
    <lineage>
        <taxon>Bacteria</taxon>
        <taxon>Bacillati</taxon>
        <taxon>Actinomycetota</taxon>
        <taxon>Actinomycetes</taxon>
        <taxon>Kitasatosporales</taxon>
        <taxon>Streptomycetaceae</taxon>
        <taxon>Streptomyces</taxon>
    </lineage>
</organism>
<comment type="cofactor">
    <cofactor evidence="1">
        <name>FAD</name>
        <dbReference type="ChEBI" id="CHEBI:57692"/>
    </cofactor>
</comment>
<dbReference type="InterPro" id="IPR006094">
    <property type="entry name" value="Oxid_FAD_bind_N"/>
</dbReference>
<dbReference type="GO" id="GO:0016491">
    <property type="term" value="F:oxidoreductase activity"/>
    <property type="evidence" value="ECO:0007669"/>
    <property type="project" value="UniProtKB-KW"/>
</dbReference>
<evidence type="ECO:0000256" key="3">
    <source>
        <dbReference type="ARBA" id="ARBA00022630"/>
    </source>
</evidence>
<dbReference type="Gene3D" id="3.40.462.20">
    <property type="match status" value="1"/>
</dbReference>
<dbReference type="PROSITE" id="PS00862">
    <property type="entry name" value="OX2_COVAL_FAD"/>
    <property type="match status" value="1"/>
</dbReference>
<evidence type="ECO:0000256" key="1">
    <source>
        <dbReference type="ARBA" id="ARBA00001974"/>
    </source>
</evidence>
<dbReference type="InterPro" id="IPR050416">
    <property type="entry name" value="FAD-linked_Oxidoreductase"/>
</dbReference>
<protein>
    <submittedName>
        <fullName evidence="7">FAD-binding oxidoreductase</fullName>
    </submittedName>
</protein>
<evidence type="ECO:0000256" key="4">
    <source>
        <dbReference type="ARBA" id="ARBA00022827"/>
    </source>
</evidence>
<evidence type="ECO:0000313" key="7">
    <source>
        <dbReference type="EMBL" id="QQM38758.1"/>
    </source>
</evidence>
<evidence type="ECO:0000259" key="6">
    <source>
        <dbReference type="PROSITE" id="PS51387"/>
    </source>
</evidence>
<evidence type="ECO:0000256" key="2">
    <source>
        <dbReference type="ARBA" id="ARBA00005466"/>
    </source>
</evidence>
<dbReference type="SUPFAM" id="SSF56176">
    <property type="entry name" value="FAD-binding/transporter-associated domain-like"/>
    <property type="match status" value="1"/>
</dbReference>
<dbReference type="PROSITE" id="PS51387">
    <property type="entry name" value="FAD_PCMH"/>
    <property type="match status" value="1"/>
</dbReference>
<dbReference type="InterPro" id="IPR016167">
    <property type="entry name" value="FAD-bd_PCMH_sub1"/>
</dbReference>
<dbReference type="InterPro" id="IPR036318">
    <property type="entry name" value="FAD-bd_PCMH-like_sf"/>
</dbReference>
<evidence type="ECO:0000256" key="5">
    <source>
        <dbReference type="ARBA" id="ARBA00023002"/>
    </source>
</evidence>
<dbReference type="GO" id="GO:0071949">
    <property type="term" value="F:FAD binding"/>
    <property type="evidence" value="ECO:0007669"/>
    <property type="project" value="InterPro"/>
</dbReference>
<evidence type="ECO:0000313" key="8">
    <source>
        <dbReference type="Proteomes" id="UP000595636"/>
    </source>
</evidence>
<accession>A0A7T7I0S1</accession>
<feature type="domain" description="FAD-binding PCMH-type" evidence="6">
    <location>
        <begin position="37"/>
        <end position="208"/>
    </location>
</feature>
<gene>
    <name evidence="7" type="ORF">JEQ17_04255</name>
</gene>
<keyword evidence="8" id="KW-1185">Reference proteome</keyword>
<dbReference type="Gene3D" id="3.30.43.10">
    <property type="entry name" value="Uridine Diphospho-n-acetylenolpyruvylglucosamine Reductase, domain 2"/>
    <property type="match status" value="1"/>
</dbReference>
<dbReference type="InterPro" id="IPR006093">
    <property type="entry name" value="Oxy_OxRdtase_FAD_BS"/>
</dbReference>
<keyword evidence="4" id="KW-0274">FAD</keyword>
<dbReference type="Pfam" id="PF01565">
    <property type="entry name" value="FAD_binding_4"/>
    <property type="match status" value="1"/>
</dbReference>
<dbReference type="RefSeq" id="WP_200393922.1">
    <property type="nucleotide sequence ID" value="NZ_CP066831.1"/>
</dbReference>
<dbReference type="InterPro" id="IPR016164">
    <property type="entry name" value="FAD-linked_Oxase-like_C"/>
</dbReference>
<reference evidence="7 8" key="1">
    <citation type="submission" date="2020-12" db="EMBL/GenBank/DDBJ databases">
        <title>A novel species.</title>
        <authorList>
            <person name="Li K."/>
        </authorList>
    </citation>
    <scope>NUCLEOTIDE SEQUENCE [LARGE SCALE GENOMIC DNA]</scope>
    <source>
        <strain evidence="7 8">ZYC-3</strain>
    </source>
</reference>
<dbReference type="InterPro" id="IPR016169">
    <property type="entry name" value="FAD-bd_PCMH_sub2"/>
</dbReference>
<dbReference type="KEGG" id="slf:JEQ17_04255"/>
<dbReference type="InterPro" id="IPR016166">
    <property type="entry name" value="FAD-bd_PCMH"/>
</dbReference>
<dbReference type="SUPFAM" id="SSF55103">
    <property type="entry name" value="FAD-linked oxidases, C-terminal domain"/>
    <property type="match status" value="1"/>
</dbReference>
<comment type="similarity">
    <text evidence="2">Belongs to the oxygen-dependent FAD-linked oxidoreductase family.</text>
</comment>
<dbReference type="PANTHER" id="PTHR42973:SF39">
    <property type="entry name" value="FAD-BINDING PCMH-TYPE DOMAIN-CONTAINING PROTEIN"/>
    <property type="match status" value="1"/>
</dbReference>
<dbReference type="Pfam" id="PF08031">
    <property type="entry name" value="BBE"/>
    <property type="match status" value="1"/>
</dbReference>
<dbReference type="InterPro" id="IPR012951">
    <property type="entry name" value="BBE"/>
</dbReference>
<keyword evidence="3" id="KW-0285">Flavoprotein</keyword>
<proteinExistence type="inferred from homology"/>
<dbReference type="Proteomes" id="UP000595636">
    <property type="component" value="Chromosome"/>
</dbReference>
<dbReference type="EMBL" id="CP066831">
    <property type="protein sequence ID" value="QQM38758.1"/>
    <property type="molecule type" value="Genomic_DNA"/>
</dbReference>
<dbReference type="PANTHER" id="PTHR42973">
    <property type="entry name" value="BINDING OXIDOREDUCTASE, PUTATIVE (AFU_ORTHOLOGUE AFUA_1G17690)-RELATED"/>
    <property type="match status" value="1"/>
</dbReference>
<name>A0A7T7I0S1_9ACTN</name>